<keyword evidence="1" id="KW-0472">Membrane</keyword>
<comment type="caution">
    <text evidence="2">The sequence shown here is derived from an EMBL/GenBank/DDBJ whole genome shotgun (WGS) entry which is preliminary data.</text>
</comment>
<dbReference type="InterPro" id="IPR008042">
    <property type="entry name" value="Retrotrans_Pao"/>
</dbReference>
<gene>
    <name evidence="2" type="ORF">HPB48_015415</name>
</gene>
<evidence type="ECO:0000256" key="1">
    <source>
        <dbReference type="SAM" id="Phobius"/>
    </source>
</evidence>
<dbReference type="EMBL" id="JABSTR010000005">
    <property type="protein sequence ID" value="KAH9371729.1"/>
    <property type="molecule type" value="Genomic_DNA"/>
</dbReference>
<name>A0A9J6GAG8_HAELO</name>
<feature type="transmembrane region" description="Helical" evidence="1">
    <location>
        <begin position="22"/>
        <end position="40"/>
    </location>
</feature>
<proteinExistence type="predicted"/>
<accession>A0A9J6GAG8</accession>
<protein>
    <submittedName>
        <fullName evidence="2">Uncharacterized protein</fullName>
    </submittedName>
</protein>
<evidence type="ECO:0000313" key="3">
    <source>
        <dbReference type="Proteomes" id="UP000821853"/>
    </source>
</evidence>
<keyword evidence="3" id="KW-1185">Reference proteome</keyword>
<reference evidence="2 3" key="1">
    <citation type="journal article" date="2020" name="Cell">
        <title>Large-Scale Comparative Analyses of Tick Genomes Elucidate Their Genetic Diversity and Vector Capacities.</title>
        <authorList>
            <consortium name="Tick Genome and Microbiome Consortium (TIGMIC)"/>
            <person name="Jia N."/>
            <person name="Wang J."/>
            <person name="Shi W."/>
            <person name="Du L."/>
            <person name="Sun Y."/>
            <person name="Zhan W."/>
            <person name="Jiang J.F."/>
            <person name="Wang Q."/>
            <person name="Zhang B."/>
            <person name="Ji P."/>
            <person name="Bell-Sakyi L."/>
            <person name="Cui X.M."/>
            <person name="Yuan T.T."/>
            <person name="Jiang B.G."/>
            <person name="Yang W.F."/>
            <person name="Lam T.T."/>
            <person name="Chang Q.C."/>
            <person name="Ding S.J."/>
            <person name="Wang X.J."/>
            <person name="Zhu J.G."/>
            <person name="Ruan X.D."/>
            <person name="Zhao L."/>
            <person name="Wei J.T."/>
            <person name="Ye R.Z."/>
            <person name="Que T.C."/>
            <person name="Du C.H."/>
            <person name="Zhou Y.H."/>
            <person name="Cheng J.X."/>
            <person name="Dai P.F."/>
            <person name="Guo W.B."/>
            <person name="Han X.H."/>
            <person name="Huang E.J."/>
            <person name="Li L.F."/>
            <person name="Wei W."/>
            <person name="Gao Y.C."/>
            <person name="Liu J.Z."/>
            <person name="Shao H.Z."/>
            <person name="Wang X."/>
            <person name="Wang C.C."/>
            <person name="Yang T.C."/>
            <person name="Huo Q.B."/>
            <person name="Li W."/>
            <person name="Chen H.Y."/>
            <person name="Chen S.E."/>
            <person name="Zhou L.G."/>
            <person name="Ni X.B."/>
            <person name="Tian J.H."/>
            <person name="Sheng Y."/>
            <person name="Liu T."/>
            <person name="Pan Y.S."/>
            <person name="Xia L.Y."/>
            <person name="Li J."/>
            <person name="Zhao F."/>
            <person name="Cao W.C."/>
        </authorList>
    </citation>
    <scope>NUCLEOTIDE SEQUENCE [LARGE SCALE GENOMIC DNA]</scope>
    <source>
        <strain evidence="2">HaeL-2018</strain>
    </source>
</reference>
<evidence type="ECO:0000313" key="2">
    <source>
        <dbReference type="EMBL" id="KAH9371729.1"/>
    </source>
</evidence>
<sequence length="75" mass="8722">MAAFINTKPTTKRTLLQTFARIYHPLGFLAPITVRAVVIFQDLWKLRHPWDSSLQPGQFKQTLSKTRATNKIFQH</sequence>
<keyword evidence="1" id="KW-0812">Transmembrane</keyword>
<dbReference type="Proteomes" id="UP000821853">
    <property type="component" value="Chromosome 3"/>
</dbReference>
<dbReference type="VEuPathDB" id="VectorBase:HLOH_051125"/>
<dbReference type="AlphaFoldDB" id="A0A9J6GAG8"/>
<dbReference type="Pfam" id="PF05380">
    <property type="entry name" value="Peptidase_A17"/>
    <property type="match status" value="1"/>
</dbReference>
<keyword evidence="1" id="KW-1133">Transmembrane helix</keyword>
<organism evidence="2 3">
    <name type="scientific">Haemaphysalis longicornis</name>
    <name type="common">Bush tick</name>
    <dbReference type="NCBI Taxonomy" id="44386"/>
    <lineage>
        <taxon>Eukaryota</taxon>
        <taxon>Metazoa</taxon>
        <taxon>Ecdysozoa</taxon>
        <taxon>Arthropoda</taxon>
        <taxon>Chelicerata</taxon>
        <taxon>Arachnida</taxon>
        <taxon>Acari</taxon>
        <taxon>Parasitiformes</taxon>
        <taxon>Ixodida</taxon>
        <taxon>Ixodoidea</taxon>
        <taxon>Ixodidae</taxon>
        <taxon>Haemaphysalinae</taxon>
        <taxon>Haemaphysalis</taxon>
    </lineage>
</organism>
<dbReference type="OrthoDB" id="6515424at2759"/>